<keyword evidence="3 5" id="KW-0012">Acyltransferase</keyword>
<evidence type="ECO:0000256" key="2">
    <source>
        <dbReference type="ARBA" id="ARBA00022679"/>
    </source>
</evidence>
<feature type="domain" description="N-acetyltransferase" evidence="4">
    <location>
        <begin position="4"/>
        <end position="158"/>
    </location>
</feature>
<feature type="domain" description="N-acetyltransferase" evidence="4">
    <location>
        <begin position="177"/>
        <end position="322"/>
    </location>
</feature>
<dbReference type="PANTHER" id="PTHR10545:SF29">
    <property type="entry name" value="GH14572P-RELATED"/>
    <property type="match status" value="1"/>
</dbReference>
<keyword evidence="6" id="KW-1185">Reference proteome</keyword>
<dbReference type="PANTHER" id="PTHR10545">
    <property type="entry name" value="DIAMINE N-ACETYLTRANSFERASE"/>
    <property type="match status" value="1"/>
</dbReference>
<dbReference type="EC" id="2.3.1.57" evidence="5"/>
<dbReference type="Proteomes" id="UP001381693">
    <property type="component" value="Unassembled WGS sequence"/>
</dbReference>
<dbReference type="EMBL" id="JAXCGZ010022831">
    <property type="protein sequence ID" value="KAK7022871.1"/>
    <property type="molecule type" value="Genomic_DNA"/>
</dbReference>
<evidence type="ECO:0000259" key="4">
    <source>
        <dbReference type="PROSITE" id="PS51186"/>
    </source>
</evidence>
<dbReference type="GO" id="GO:0004145">
    <property type="term" value="F:diamine N-acetyltransferase activity"/>
    <property type="evidence" value="ECO:0007669"/>
    <property type="project" value="UniProtKB-EC"/>
</dbReference>
<comment type="caution">
    <text evidence="5">The sequence shown here is derived from an EMBL/GenBank/DDBJ whole genome shotgun (WGS) entry which is preliminary data.</text>
</comment>
<name>A0AAN8WHR9_HALRR</name>
<reference evidence="5 6" key="1">
    <citation type="submission" date="2023-11" db="EMBL/GenBank/DDBJ databases">
        <title>Halocaridina rubra genome assembly.</title>
        <authorList>
            <person name="Smith C."/>
        </authorList>
    </citation>
    <scope>NUCLEOTIDE SEQUENCE [LARGE SCALE GENOMIC DNA]</scope>
    <source>
        <strain evidence="5">EP-1</strain>
        <tissue evidence="5">Whole</tissue>
    </source>
</reference>
<dbReference type="CDD" id="cd04301">
    <property type="entry name" value="NAT_SF"/>
    <property type="match status" value="2"/>
</dbReference>
<evidence type="ECO:0000256" key="3">
    <source>
        <dbReference type="ARBA" id="ARBA00023315"/>
    </source>
</evidence>
<dbReference type="Gene3D" id="3.40.630.30">
    <property type="match status" value="2"/>
</dbReference>
<dbReference type="AlphaFoldDB" id="A0AAN8WHR9"/>
<dbReference type="InterPro" id="IPR000182">
    <property type="entry name" value="GNAT_dom"/>
</dbReference>
<evidence type="ECO:0000256" key="1">
    <source>
        <dbReference type="ARBA" id="ARBA00008694"/>
    </source>
</evidence>
<comment type="similarity">
    <text evidence="1">Belongs to the acetyltransferase family.</text>
</comment>
<dbReference type="InterPro" id="IPR051016">
    <property type="entry name" value="Diverse_Substrate_AcTransf"/>
</dbReference>
<evidence type="ECO:0000313" key="5">
    <source>
        <dbReference type="EMBL" id="KAK7022871.1"/>
    </source>
</evidence>
<dbReference type="InterPro" id="IPR016181">
    <property type="entry name" value="Acyl_CoA_acyltransferase"/>
</dbReference>
<evidence type="ECO:0000313" key="6">
    <source>
        <dbReference type="Proteomes" id="UP001381693"/>
    </source>
</evidence>
<keyword evidence="2 5" id="KW-0808">Transferase</keyword>
<sequence>MSETTIREAKISDCDSLVSMMKEATDEMNFGTKLKLTAKDLEKDAFGKSPNFGIYVCQSAACDIVGYVLFYYTYSTWEGRSVCIEEMFVSPSHRRKGLASALWRRVVQTALQNDCKRCNLTALPGNEFLLSQGAFDLSVLEGWLFFRQTKEAMELFVKSCQVPGGVLIREAGRNNCKTIRKMIQDLADYEKMPEGPKLSAATLEEDGHGETKFYRCFIAENDRALLGYTLFFFTYNAEGHGVYMEDIYVSPEYRGRGIGLALWGKVIQAGLDLGGTRCDFAVLDWNIPSIDIYKTKGAVDMTEASNFHFYRMTREVMEKFAKC</sequence>
<organism evidence="5 6">
    <name type="scientific">Halocaridina rubra</name>
    <name type="common">Hawaiian red shrimp</name>
    <dbReference type="NCBI Taxonomy" id="373956"/>
    <lineage>
        <taxon>Eukaryota</taxon>
        <taxon>Metazoa</taxon>
        <taxon>Ecdysozoa</taxon>
        <taxon>Arthropoda</taxon>
        <taxon>Crustacea</taxon>
        <taxon>Multicrustacea</taxon>
        <taxon>Malacostraca</taxon>
        <taxon>Eumalacostraca</taxon>
        <taxon>Eucarida</taxon>
        <taxon>Decapoda</taxon>
        <taxon>Pleocyemata</taxon>
        <taxon>Caridea</taxon>
        <taxon>Atyoidea</taxon>
        <taxon>Atyidae</taxon>
        <taxon>Halocaridina</taxon>
    </lineage>
</organism>
<dbReference type="FunFam" id="3.40.630.30:FF:000064">
    <property type="entry name" value="GNAT family acetyltransferase"/>
    <property type="match status" value="2"/>
</dbReference>
<gene>
    <name evidence="5" type="primary">SAT2</name>
    <name evidence="5" type="ORF">SK128_013678</name>
</gene>
<dbReference type="SUPFAM" id="SSF55729">
    <property type="entry name" value="Acyl-CoA N-acyltransferases (Nat)"/>
    <property type="match status" value="2"/>
</dbReference>
<dbReference type="PROSITE" id="PS51186">
    <property type="entry name" value="GNAT"/>
    <property type="match status" value="2"/>
</dbReference>
<dbReference type="Pfam" id="PF00583">
    <property type="entry name" value="Acetyltransf_1"/>
    <property type="match status" value="2"/>
</dbReference>
<accession>A0AAN8WHR9</accession>
<protein>
    <submittedName>
        <fullName evidence="5">Diamine acetyltransferase 2</fullName>
        <ecNumber evidence="5">2.3.1.57</ecNumber>
    </submittedName>
</protein>
<proteinExistence type="inferred from homology"/>